<evidence type="ECO:0000313" key="7">
    <source>
        <dbReference type="EMBL" id="MBP1933092.1"/>
    </source>
</evidence>
<dbReference type="SUPFAM" id="SSF53756">
    <property type="entry name" value="UDP-Glycosyltransferase/glycogen phosphorylase"/>
    <property type="match status" value="1"/>
</dbReference>
<accession>A0ABS4GS34</accession>
<sequence length="364" mass="41073">MRNLLLLSEPFGGGHTKAAEATAALFPSWNCRVVELASYLDPILAKHISKGYLKTVQMAPWLWRKIYSGQPTEAAFISYIYRKKYGSKLATLLFQTKPDLIITTHPFPALAISSLRKYNVHIPLIGIVTDFHVHSSWSLGQWDVLCIPSEEKPDWLQSTKRLVLPTGIPVAPDFKMKQPKAIAKKLLQLNEQKPVVLWMGGSEGICNNMEWIAPIQKDQDTQWIFVTGHNQSLYHHLKSRFEHFNHIKVYGYVDNITTLMDASDLLISKAGGITCSEAIHKELPIVLIPGLPGQEEENCSFLLRHGLAVTTTTTDILSTVHRILCQPNLHSHTLINMKRYKRSIESNRLSFICEALASERKVGT</sequence>
<evidence type="ECO:0000259" key="5">
    <source>
        <dbReference type="Pfam" id="PF04101"/>
    </source>
</evidence>
<evidence type="ECO:0000256" key="4">
    <source>
        <dbReference type="ARBA" id="ARBA00022679"/>
    </source>
</evidence>
<feature type="domain" description="Diacylglycerol glucosyltransferase N-terminal" evidence="6">
    <location>
        <begin position="15"/>
        <end position="170"/>
    </location>
</feature>
<proteinExistence type="inferred from homology"/>
<comment type="similarity">
    <text evidence="2">Belongs to the glycosyltransferase 28 family.</text>
</comment>
<dbReference type="Pfam" id="PF06925">
    <property type="entry name" value="MGDG_synth"/>
    <property type="match status" value="1"/>
</dbReference>
<dbReference type="Gene3D" id="3.40.50.2000">
    <property type="entry name" value="Glycogen Phosphorylase B"/>
    <property type="match status" value="1"/>
</dbReference>
<dbReference type="EMBL" id="JAGGKT010000009">
    <property type="protein sequence ID" value="MBP1933092.1"/>
    <property type="molecule type" value="Genomic_DNA"/>
</dbReference>
<dbReference type="Proteomes" id="UP001519343">
    <property type="component" value="Unassembled WGS sequence"/>
</dbReference>
<organism evidence="7 8">
    <name type="scientific">Ammoniphilus resinae</name>
    <dbReference type="NCBI Taxonomy" id="861532"/>
    <lineage>
        <taxon>Bacteria</taxon>
        <taxon>Bacillati</taxon>
        <taxon>Bacillota</taxon>
        <taxon>Bacilli</taxon>
        <taxon>Bacillales</taxon>
        <taxon>Paenibacillaceae</taxon>
        <taxon>Aneurinibacillus group</taxon>
        <taxon>Ammoniphilus</taxon>
    </lineage>
</organism>
<evidence type="ECO:0000256" key="3">
    <source>
        <dbReference type="ARBA" id="ARBA00022676"/>
    </source>
</evidence>
<dbReference type="InterPro" id="IPR050519">
    <property type="entry name" value="Glycosyltransf_28_UgtP"/>
</dbReference>
<dbReference type="PANTHER" id="PTHR43025">
    <property type="entry name" value="MONOGALACTOSYLDIACYLGLYCEROL SYNTHASE"/>
    <property type="match status" value="1"/>
</dbReference>
<comment type="subcellular location">
    <subcellularLocation>
        <location evidence="1">Membrane</location>
    </subcellularLocation>
</comment>
<dbReference type="GO" id="GO:0016757">
    <property type="term" value="F:glycosyltransferase activity"/>
    <property type="evidence" value="ECO:0007669"/>
    <property type="project" value="UniProtKB-KW"/>
</dbReference>
<dbReference type="RefSeq" id="WP_209811119.1">
    <property type="nucleotide sequence ID" value="NZ_JAGGKT010000009.1"/>
</dbReference>
<evidence type="ECO:0000256" key="2">
    <source>
        <dbReference type="ARBA" id="ARBA00006962"/>
    </source>
</evidence>
<dbReference type="Pfam" id="PF04101">
    <property type="entry name" value="Glyco_tran_28_C"/>
    <property type="match status" value="1"/>
</dbReference>
<dbReference type="EC" id="2.4.1.315" evidence="7"/>
<evidence type="ECO:0000313" key="8">
    <source>
        <dbReference type="Proteomes" id="UP001519343"/>
    </source>
</evidence>
<name>A0ABS4GS34_9BACL</name>
<keyword evidence="8" id="KW-1185">Reference proteome</keyword>
<dbReference type="InterPro" id="IPR009695">
    <property type="entry name" value="Diacylglyc_glucosyltr_N"/>
</dbReference>
<comment type="caution">
    <text evidence="7">The sequence shown here is derived from an EMBL/GenBank/DDBJ whole genome shotgun (WGS) entry which is preliminary data.</text>
</comment>
<reference evidence="7 8" key="1">
    <citation type="submission" date="2021-03" db="EMBL/GenBank/DDBJ databases">
        <title>Genomic Encyclopedia of Type Strains, Phase IV (KMG-IV): sequencing the most valuable type-strain genomes for metagenomic binning, comparative biology and taxonomic classification.</title>
        <authorList>
            <person name="Goeker M."/>
        </authorList>
    </citation>
    <scope>NUCLEOTIDE SEQUENCE [LARGE SCALE GENOMIC DNA]</scope>
    <source>
        <strain evidence="7 8">DSM 24738</strain>
    </source>
</reference>
<keyword evidence="3 7" id="KW-0328">Glycosyltransferase</keyword>
<evidence type="ECO:0000256" key="1">
    <source>
        <dbReference type="ARBA" id="ARBA00004370"/>
    </source>
</evidence>
<dbReference type="InterPro" id="IPR007235">
    <property type="entry name" value="Glyco_trans_28_C"/>
</dbReference>
<keyword evidence="4 7" id="KW-0808">Transferase</keyword>
<gene>
    <name evidence="7" type="ORF">J2Z37_003103</name>
</gene>
<dbReference type="PANTHER" id="PTHR43025:SF3">
    <property type="entry name" value="MONOGALACTOSYLDIACYLGLYCEROL SYNTHASE 1, CHLOROPLASTIC"/>
    <property type="match status" value="1"/>
</dbReference>
<feature type="domain" description="Glycosyl transferase family 28 C-terminal" evidence="5">
    <location>
        <begin position="197"/>
        <end position="339"/>
    </location>
</feature>
<evidence type="ECO:0000259" key="6">
    <source>
        <dbReference type="Pfam" id="PF06925"/>
    </source>
</evidence>
<protein>
    <submittedName>
        <fullName evidence="7">Processive 1,2-diacylglycerol beta-glucosyltransferase</fullName>
        <ecNumber evidence="7">2.4.1.315</ecNumber>
    </submittedName>
</protein>